<dbReference type="InterPro" id="IPR013525">
    <property type="entry name" value="ABC2_TM"/>
</dbReference>
<dbReference type="GO" id="GO:0140359">
    <property type="term" value="F:ABC-type transporter activity"/>
    <property type="evidence" value="ECO:0007669"/>
    <property type="project" value="InterPro"/>
</dbReference>
<organism evidence="11 12">
    <name type="scientific">[Myrmecia] bisecta</name>
    <dbReference type="NCBI Taxonomy" id="41462"/>
    <lineage>
        <taxon>Eukaryota</taxon>
        <taxon>Viridiplantae</taxon>
        <taxon>Chlorophyta</taxon>
        <taxon>core chlorophytes</taxon>
        <taxon>Trebouxiophyceae</taxon>
        <taxon>Trebouxiales</taxon>
        <taxon>Trebouxiaceae</taxon>
        <taxon>Myrmecia</taxon>
    </lineage>
</organism>
<feature type="region of interest" description="Disordered" evidence="8">
    <location>
        <begin position="349"/>
        <end position="377"/>
    </location>
</feature>
<protein>
    <recommendedName>
        <fullName evidence="10">ABC transporter domain-containing protein</fullName>
    </recommendedName>
</protein>
<evidence type="ECO:0000256" key="7">
    <source>
        <dbReference type="ARBA" id="ARBA00023136"/>
    </source>
</evidence>
<evidence type="ECO:0000256" key="6">
    <source>
        <dbReference type="ARBA" id="ARBA00022989"/>
    </source>
</evidence>
<dbReference type="InterPro" id="IPR003439">
    <property type="entry name" value="ABC_transporter-like_ATP-bd"/>
</dbReference>
<feature type="compositionally biased region" description="Basic and acidic residues" evidence="8">
    <location>
        <begin position="352"/>
        <end position="367"/>
    </location>
</feature>
<sequence length="691" mass="75667">MADPQPPVAKLGESGLDKVTAGHGQAKASVEIMEPIPKALQLRLEFTSISGTVPKLFGQPTLLSRLRAGKVAAKEHQQASERQILFGITGSCNPGEVLALMGPSGSGKTSLLSVLGGRKPKAMRLSGVPHYNGAPLTKRAKRQVGFVLQDDLLYESLTGHETLYFAAMLRLPRAMTAAQKTERVLTVVTALGLDKCRDTIIGGFFRRGISGGERKRVSVGHELLINPSILLLDEPTSGLDSTTAMHLVATLRPLASVGRAVVTTIHQPSSRLYTQLDKLLLLSEGHAMYYGQASLAADWCSERFLTAHPDGYNHAGAVHEAGLGNQLWSAAQSRKQLSPGLPIQAAAPEPLSQHHQDWDQDQDRDRIASSPSASSSHDIELAVGEGLAAPPVGLGPDGRKVNRWGASYTQQLKFLFVRAVKTRRFETMSVQDIVQLLIVGLLCGLFWLQRGQSATVRGASDVTGLLFFQLVFLSFRSMFAALFTFRNEFKMMLKERASGMYRLSAFYFARTASDLPMELSLPTFYIVLMYFMSGLRLSAGAFFANWMAVMLVTLVAQSFGLLVGATVMQPKTAQTIVAVSMLAFMLVGGFYVSAIPVWISWLKYLSFVYFGYNLLIKIEFGGRTIYDCGGADVADPQQHPELCHPVPSLQQALHLQESPDAWPWEVLVLLGYLLFWRCMIYVALRRKTSGV</sequence>
<evidence type="ECO:0000256" key="4">
    <source>
        <dbReference type="ARBA" id="ARBA00022741"/>
    </source>
</evidence>
<dbReference type="InterPro" id="IPR003593">
    <property type="entry name" value="AAA+_ATPase"/>
</dbReference>
<evidence type="ECO:0000259" key="10">
    <source>
        <dbReference type="PROSITE" id="PS50893"/>
    </source>
</evidence>
<evidence type="ECO:0000256" key="1">
    <source>
        <dbReference type="ARBA" id="ARBA00004141"/>
    </source>
</evidence>
<comment type="subcellular location">
    <subcellularLocation>
        <location evidence="1">Membrane</location>
        <topology evidence="1">Multi-pass membrane protein</topology>
    </subcellularLocation>
</comment>
<dbReference type="PROSITE" id="PS50893">
    <property type="entry name" value="ABC_TRANSPORTER_2"/>
    <property type="match status" value="1"/>
</dbReference>
<dbReference type="PANTHER" id="PTHR48041">
    <property type="entry name" value="ABC TRANSPORTER G FAMILY MEMBER 28"/>
    <property type="match status" value="1"/>
</dbReference>
<proteinExistence type="predicted"/>
<feature type="domain" description="ABC transporter" evidence="10">
    <location>
        <begin position="66"/>
        <end position="309"/>
    </location>
</feature>
<dbReference type="SMART" id="SM00382">
    <property type="entry name" value="AAA"/>
    <property type="match status" value="1"/>
</dbReference>
<dbReference type="GO" id="GO:0016887">
    <property type="term" value="F:ATP hydrolysis activity"/>
    <property type="evidence" value="ECO:0007669"/>
    <property type="project" value="InterPro"/>
</dbReference>
<dbReference type="Proteomes" id="UP001489004">
    <property type="component" value="Unassembled WGS sequence"/>
</dbReference>
<keyword evidence="4" id="KW-0547">Nucleotide-binding</keyword>
<dbReference type="SUPFAM" id="SSF52540">
    <property type="entry name" value="P-loop containing nucleoside triphosphate hydrolases"/>
    <property type="match status" value="1"/>
</dbReference>
<evidence type="ECO:0000256" key="8">
    <source>
        <dbReference type="SAM" id="MobiDB-lite"/>
    </source>
</evidence>
<dbReference type="EMBL" id="JALJOR010000001">
    <property type="protein sequence ID" value="KAK9829866.1"/>
    <property type="molecule type" value="Genomic_DNA"/>
</dbReference>
<keyword evidence="2" id="KW-0813">Transport</keyword>
<name>A0AAW1R8Y1_9CHLO</name>
<dbReference type="Pfam" id="PF01061">
    <property type="entry name" value="ABC2_membrane"/>
    <property type="match status" value="1"/>
</dbReference>
<evidence type="ECO:0000313" key="11">
    <source>
        <dbReference type="EMBL" id="KAK9829866.1"/>
    </source>
</evidence>
<reference evidence="11 12" key="1">
    <citation type="journal article" date="2024" name="Nat. Commun.">
        <title>Phylogenomics reveals the evolutionary origins of lichenization in chlorophyte algae.</title>
        <authorList>
            <person name="Puginier C."/>
            <person name="Libourel C."/>
            <person name="Otte J."/>
            <person name="Skaloud P."/>
            <person name="Haon M."/>
            <person name="Grisel S."/>
            <person name="Petersen M."/>
            <person name="Berrin J.G."/>
            <person name="Delaux P.M."/>
            <person name="Dal Grande F."/>
            <person name="Keller J."/>
        </authorList>
    </citation>
    <scope>NUCLEOTIDE SEQUENCE [LARGE SCALE GENOMIC DNA]</scope>
    <source>
        <strain evidence="11 12">SAG 2043</strain>
    </source>
</reference>
<dbReference type="AlphaFoldDB" id="A0AAW1R8Y1"/>
<feature type="transmembrane region" description="Helical" evidence="9">
    <location>
        <begin position="543"/>
        <end position="564"/>
    </location>
</feature>
<dbReference type="InterPro" id="IPR027417">
    <property type="entry name" value="P-loop_NTPase"/>
</dbReference>
<dbReference type="InterPro" id="IPR050352">
    <property type="entry name" value="ABCG_transporters"/>
</dbReference>
<gene>
    <name evidence="11" type="ORF">WJX72_008345</name>
</gene>
<evidence type="ECO:0000256" key="3">
    <source>
        <dbReference type="ARBA" id="ARBA00022692"/>
    </source>
</evidence>
<keyword evidence="3 9" id="KW-0812">Transmembrane</keyword>
<feature type="transmembrane region" description="Helical" evidence="9">
    <location>
        <begin position="462"/>
        <end position="485"/>
    </location>
</feature>
<evidence type="ECO:0000313" key="12">
    <source>
        <dbReference type="Proteomes" id="UP001489004"/>
    </source>
</evidence>
<keyword evidence="7 9" id="KW-0472">Membrane</keyword>
<keyword evidence="5" id="KW-0067">ATP-binding</keyword>
<dbReference type="Pfam" id="PF00005">
    <property type="entry name" value="ABC_tran"/>
    <property type="match status" value="1"/>
</dbReference>
<keyword evidence="6 9" id="KW-1133">Transmembrane helix</keyword>
<comment type="caution">
    <text evidence="11">The sequence shown here is derived from an EMBL/GenBank/DDBJ whole genome shotgun (WGS) entry which is preliminary data.</text>
</comment>
<dbReference type="PANTHER" id="PTHR48041:SF125">
    <property type="entry name" value="ABC TRANSPORTER G FAMILY"/>
    <property type="match status" value="1"/>
</dbReference>
<dbReference type="GO" id="GO:0005524">
    <property type="term" value="F:ATP binding"/>
    <property type="evidence" value="ECO:0007669"/>
    <property type="project" value="UniProtKB-KW"/>
</dbReference>
<keyword evidence="12" id="KW-1185">Reference proteome</keyword>
<accession>A0AAW1R8Y1</accession>
<dbReference type="GO" id="GO:0016020">
    <property type="term" value="C:membrane"/>
    <property type="evidence" value="ECO:0007669"/>
    <property type="project" value="UniProtKB-SubCell"/>
</dbReference>
<feature type="transmembrane region" description="Helical" evidence="9">
    <location>
        <begin position="576"/>
        <end position="599"/>
    </location>
</feature>
<feature type="transmembrane region" description="Helical" evidence="9">
    <location>
        <begin position="662"/>
        <end position="684"/>
    </location>
</feature>
<dbReference type="Gene3D" id="3.40.50.300">
    <property type="entry name" value="P-loop containing nucleotide triphosphate hydrolases"/>
    <property type="match status" value="1"/>
</dbReference>
<evidence type="ECO:0000256" key="5">
    <source>
        <dbReference type="ARBA" id="ARBA00022840"/>
    </source>
</evidence>
<evidence type="ECO:0000256" key="2">
    <source>
        <dbReference type="ARBA" id="ARBA00022448"/>
    </source>
</evidence>
<evidence type="ECO:0000256" key="9">
    <source>
        <dbReference type="SAM" id="Phobius"/>
    </source>
</evidence>
<feature type="transmembrane region" description="Helical" evidence="9">
    <location>
        <begin position="506"/>
        <end position="531"/>
    </location>
</feature>